<proteinExistence type="inferred from homology"/>
<evidence type="ECO:0000313" key="14">
    <source>
        <dbReference type="Proteomes" id="UP000606974"/>
    </source>
</evidence>
<dbReference type="PANTHER" id="PTHR12980">
    <property type="entry name" value="UBIQUINOL-CYTOCHROME C REDUCTASE COMPLEX, SUBUNIT X"/>
    <property type="match status" value="1"/>
</dbReference>
<keyword evidence="14" id="KW-1185">Reference proteome</keyword>
<evidence type="ECO:0000256" key="5">
    <source>
        <dbReference type="ARBA" id="ARBA00022692"/>
    </source>
</evidence>
<evidence type="ECO:0000256" key="7">
    <source>
        <dbReference type="ARBA" id="ARBA00022982"/>
    </source>
</evidence>
<evidence type="ECO:0000256" key="10">
    <source>
        <dbReference type="ARBA" id="ARBA00023136"/>
    </source>
</evidence>
<evidence type="ECO:0000256" key="1">
    <source>
        <dbReference type="ARBA" id="ARBA00004434"/>
    </source>
</evidence>
<keyword evidence="8 12" id="KW-1133">Transmembrane helix</keyword>
<feature type="transmembrane region" description="Helical" evidence="12">
    <location>
        <begin position="17"/>
        <end position="34"/>
    </location>
</feature>
<gene>
    <name evidence="13" type="ORF">GJ744_005326</name>
</gene>
<dbReference type="SUPFAM" id="SSF81514">
    <property type="entry name" value="Subunit X (non-heme 7 kDa protein) of cytochrome bc1 complex (Ubiquinol-cytochrome c reductase)"/>
    <property type="match status" value="1"/>
</dbReference>
<evidence type="ECO:0000256" key="9">
    <source>
        <dbReference type="ARBA" id="ARBA00023128"/>
    </source>
</evidence>
<reference evidence="13" key="1">
    <citation type="submission" date="2020-02" db="EMBL/GenBank/DDBJ databases">
        <authorList>
            <person name="Palmer J.M."/>
        </authorList>
    </citation>
    <scope>NUCLEOTIDE SEQUENCE</scope>
    <source>
        <strain evidence="13">EPUS1.4</strain>
        <tissue evidence="13">Thallus</tissue>
    </source>
</reference>
<evidence type="ECO:0000256" key="2">
    <source>
        <dbReference type="ARBA" id="ARBA00007856"/>
    </source>
</evidence>
<dbReference type="InterPro" id="IPR036656">
    <property type="entry name" value="QCR9_sf"/>
</dbReference>
<evidence type="ECO:0000256" key="11">
    <source>
        <dbReference type="ARBA" id="ARBA00044247"/>
    </source>
</evidence>
<name>A0A8H7AL24_9EURO</name>
<keyword evidence="3 12" id="KW-0813">Transport</keyword>
<dbReference type="Pfam" id="PF05365">
    <property type="entry name" value="UCR_UQCRX_QCR9"/>
    <property type="match status" value="1"/>
</dbReference>
<evidence type="ECO:0000256" key="4">
    <source>
        <dbReference type="ARBA" id="ARBA00022660"/>
    </source>
</evidence>
<dbReference type="InterPro" id="IPR008027">
    <property type="entry name" value="QCR9"/>
</dbReference>
<dbReference type="Proteomes" id="UP000606974">
    <property type="component" value="Unassembled WGS sequence"/>
</dbReference>
<evidence type="ECO:0000256" key="8">
    <source>
        <dbReference type="ARBA" id="ARBA00022989"/>
    </source>
</evidence>
<keyword evidence="4 12" id="KW-0679">Respiratory chain</keyword>
<dbReference type="EMBL" id="JAACFV010000023">
    <property type="protein sequence ID" value="KAF7511095.1"/>
    <property type="molecule type" value="Genomic_DNA"/>
</dbReference>
<comment type="similarity">
    <text evidence="2 12">Belongs to the UQCR10/QCR9 family.</text>
</comment>
<dbReference type="AlphaFoldDB" id="A0A8H7AL24"/>
<dbReference type="PANTHER" id="PTHR12980:SF0">
    <property type="entry name" value="CYTOCHROME B-C1 COMPLEX SUBUNIT 9"/>
    <property type="match status" value="1"/>
</dbReference>
<keyword evidence="10 12" id="KW-0472">Membrane</keyword>
<keyword evidence="7 12" id="KW-0249">Electron transport</keyword>
<dbReference type="FunFam" id="1.20.5.260:FF:000001">
    <property type="entry name" value="Cytochrome b-c1 complex subunit 9"/>
    <property type="match status" value="1"/>
</dbReference>
<keyword evidence="6 12" id="KW-0999">Mitochondrion inner membrane</keyword>
<evidence type="ECO:0000313" key="13">
    <source>
        <dbReference type="EMBL" id="KAF7511095.1"/>
    </source>
</evidence>
<keyword evidence="5 12" id="KW-0812">Transmembrane</keyword>
<accession>A0A8H7AL24</accession>
<dbReference type="GO" id="GO:0005743">
    <property type="term" value="C:mitochondrial inner membrane"/>
    <property type="evidence" value="ECO:0007669"/>
    <property type="project" value="UniProtKB-SubCell"/>
</dbReference>
<sequence>MAGIASGLFNSIFRRNYVFLSTVFLGAFAFEIAFDTTTDAIWNRINKGRQWKDIKHRYVQKPSEDEDDDDE</sequence>
<comment type="function">
    <text evidence="12">Component of the ubiquinol-cytochrome c oxidoreductase, a multisubunit transmembrane complex that is part of the mitochondrial electron transport chain which drives oxidative phosphorylation. The complex plays an important role in the uptake of multiple carbon sources present in different host niches.</text>
</comment>
<dbReference type="Gene3D" id="1.20.5.260">
    <property type="entry name" value="Cytochrome b-c1 complex subunit 9"/>
    <property type="match status" value="1"/>
</dbReference>
<comment type="caution">
    <text evidence="13">The sequence shown here is derived from an EMBL/GenBank/DDBJ whole genome shotgun (WGS) entry which is preliminary data.</text>
</comment>
<keyword evidence="9 12" id="KW-0496">Mitochondrion</keyword>
<protein>
    <recommendedName>
        <fullName evidence="11 12">Complex III subunit 9</fullName>
    </recommendedName>
</protein>
<evidence type="ECO:0000256" key="3">
    <source>
        <dbReference type="ARBA" id="ARBA00022448"/>
    </source>
</evidence>
<dbReference type="GO" id="GO:0006122">
    <property type="term" value="P:mitochondrial electron transport, ubiquinol to cytochrome c"/>
    <property type="evidence" value="ECO:0007669"/>
    <property type="project" value="UniProtKB-UniRule"/>
</dbReference>
<organism evidence="13 14">
    <name type="scientific">Endocarpon pusillum</name>
    <dbReference type="NCBI Taxonomy" id="364733"/>
    <lineage>
        <taxon>Eukaryota</taxon>
        <taxon>Fungi</taxon>
        <taxon>Dikarya</taxon>
        <taxon>Ascomycota</taxon>
        <taxon>Pezizomycotina</taxon>
        <taxon>Eurotiomycetes</taxon>
        <taxon>Chaetothyriomycetidae</taxon>
        <taxon>Verrucariales</taxon>
        <taxon>Verrucariaceae</taxon>
        <taxon>Endocarpon</taxon>
    </lineage>
</organism>
<dbReference type="GO" id="GO:0045275">
    <property type="term" value="C:respiratory chain complex III"/>
    <property type="evidence" value="ECO:0007669"/>
    <property type="project" value="UniProtKB-UniRule"/>
</dbReference>
<evidence type="ECO:0000256" key="6">
    <source>
        <dbReference type="ARBA" id="ARBA00022792"/>
    </source>
</evidence>
<dbReference type="OrthoDB" id="44067at2759"/>
<evidence type="ECO:0000256" key="12">
    <source>
        <dbReference type="RuleBase" id="RU368056"/>
    </source>
</evidence>
<comment type="subunit">
    <text evidence="12">Component of the ubiquinol-cytochrome c oxidoreductase (cytochrome b-c1 complex, complex III, CIII), a multisubunit enzyme composed of 3 respiratory subunits cytochrome b, cytochrome c1 and Rieske protein, 2 core protein subunits, and additional low-molecular weight protein subunits.</text>
</comment>
<comment type="subcellular location">
    <subcellularLocation>
        <location evidence="1 12">Mitochondrion inner membrane</location>
        <topology evidence="1 12">Single-pass membrane protein</topology>
    </subcellularLocation>
</comment>